<dbReference type="PANTHER" id="PTHR19446">
    <property type="entry name" value="REVERSE TRANSCRIPTASES"/>
    <property type="match status" value="1"/>
</dbReference>
<dbReference type="PROSITE" id="PS50878">
    <property type="entry name" value="RT_POL"/>
    <property type="match status" value="1"/>
</dbReference>
<accession>A0AAF0XV79</accession>
<dbReference type="AlphaFoldDB" id="A0AAF0XV79"/>
<proteinExistence type="predicted"/>
<organism evidence="2 3">
    <name type="scientific">Daucus carota subsp. sativus</name>
    <name type="common">Carrot</name>
    <dbReference type="NCBI Taxonomy" id="79200"/>
    <lineage>
        <taxon>Eukaryota</taxon>
        <taxon>Viridiplantae</taxon>
        <taxon>Streptophyta</taxon>
        <taxon>Embryophyta</taxon>
        <taxon>Tracheophyta</taxon>
        <taxon>Spermatophyta</taxon>
        <taxon>Magnoliopsida</taxon>
        <taxon>eudicotyledons</taxon>
        <taxon>Gunneridae</taxon>
        <taxon>Pentapetalae</taxon>
        <taxon>asterids</taxon>
        <taxon>campanulids</taxon>
        <taxon>Apiales</taxon>
        <taxon>Apiaceae</taxon>
        <taxon>Apioideae</taxon>
        <taxon>Scandiceae</taxon>
        <taxon>Daucinae</taxon>
        <taxon>Daucus</taxon>
        <taxon>Daucus sect. Daucus</taxon>
    </lineage>
</organism>
<dbReference type="KEGG" id="dcr:108201301"/>
<feature type="domain" description="Reverse transcriptase" evidence="1">
    <location>
        <begin position="353"/>
        <end position="507"/>
    </location>
</feature>
<dbReference type="CDD" id="cd01650">
    <property type="entry name" value="RT_nLTR_like"/>
    <property type="match status" value="1"/>
</dbReference>
<evidence type="ECO:0000313" key="2">
    <source>
        <dbReference type="EMBL" id="WOH14898.1"/>
    </source>
</evidence>
<dbReference type="InterPro" id="IPR000477">
    <property type="entry name" value="RT_dom"/>
</dbReference>
<dbReference type="InterPro" id="IPR043502">
    <property type="entry name" value="DNA/RNA_pol_sf"/>
</dbReference>
<reference evidence="2" key="2">
    <citation type="submission" date="2022-03" db="EMBL/GenBank/DDBJ databases">
        <title>Draft title - Genomic analysis of global carrot germplasm unveils the trajectory of domestication and the origin of high carotenoid orange carrot.</title>
        <authorList>
            <person name="Iorizzo M."/>
            <person name="Ellison S."/>
            <person name="Senalik D."/>
            <person name="Macko-Podgorni A."/>
            <person name="Grzebelus D."/>
            <person name="Bostan H."/>
            <person name="Rolling W."/>
            <person name="Curaba J."/>
            <person name="Simon P."/>
        </authorList>
    </citation>
    <scope>NUCLEOTIDE SEQUENCE</scope>
    <source>
        <tissue evidence="2">Leaf</tissue>
    </source>
</reference>
<gene>
    <name evidence="2" type="ORF">DCAR_0934426</name>
</gene>
<dbReference type="EMBL" id="CP093351">
    <property type="protein sequence ID" value="WOH14898.1"/>
    <property type="molecule type" value="Genomic_DNA"/>
</dbReference>
<name>A0AAF0XV79_DAUCS</name>
<reference evidence="2" key="1">
    <citation type="journal article" date="2016" name="Nat. Genet.">
        <title>A high-quality carrot genome assembly provides new insights into carotenoid accumulation and asterid genome evolution.</title>
        <authorList>
            <person name="Iorizzo M."/>
            <person name="Ellison S."/>
            <person name="Senalik D."/>
            <person name="Zeng P."/>
            <person name="Satapoomin P."/>
            <person name="Huang J."/>
            <person name="Bowman M."/>
            <person name="Iovene M."/>
            <person name="Sanseverino W."/>
            <person name="Cavagnaro P."/>
            <person name="Yildiz M."/>
            <person name="Macko-Podgorni A."/>
            <person name="Moranska E."/>
            <person name="Grzebelus E."/>
            <person name="Grzebelus D."/>
            <person name="Ashrafi H."/>
            <person name="Zheng Z."/>
            <person name="Cheng S."/>
            <person name="Spooner D."/>
            <person name="Van Deynze A."/>
            <person name="Simon P."/>
        </authorList>
    </citation>
    <scope>NUCLEOTIDE SEQUENCE</scope>
    <source>
        <tissue evidence="2">Leaf</tissue>
    </source>
</reference>
<keyword evidence="3" id="KW-1185">Reference proteome</keyword>
<protein>
    <recommendedName>
        <fullName evidence="1">Reverse transcriptase domain-containing protein</fullName>
    </recommendedName>
</protein>
<dbReference type="Pfam" id="PF00078">
    <property type="entry name" value="RVT_1"/>
    <property type="match status" value="1"/>
</dbReference>
<dbReference type="Proteomes" id="UP000077755">
    <property type="component" value="Chromosome 9"/>
</dbReference>
<sequence length="507" mass="57174">MSDSKATILCVQETKRANWCEKSIGSLGVPGEARWIDSPSQGLSGGLLMVWDNSIIKAKESGCSQNWQWIIGSTAGSTQDFLCVNVYAPQKEYPQAGVVGFNRKSSDRRPILLSNSKSDWGPRPFKFFHCWLKDEAFLHNLGKVWQAHPNSSISFRFKEVRKYAKEWNLTSNGNIDVKIKNLEKEQDIADDSNAALPTKRKIAIDLEQAYEQKASMVCQILRLNWQLHGERNTGFFHRAIAGRNRTRLIHGLHVGSNWITEPSSIKRIFLEHFRDFFCKTPNARIFSLSQGLLPTLTSEESKQLVEVFSEKEIWNALQDTDSNKAPGSDGINSGVLKAMWQTIKGDICKAFHFFHSSGLIPSGSNSSFIALIPKSSSASNPSEFRPISLMNTSMKLISKVLARRLSAFMNKLISPTQTAFVKGRQISDGILITFEIYHSLKSGKSKGLILKIDFAKAFDCINWEFLFHVLEVMQFDVKWIKLIRNLFDSSRVSVLVNGSPTEEFHPT</sequence>
<dbReference type="SUPFAM" id="SSF56672">
    <property type="entry name" value="DNA/RNA polymerases"/>
    <property type="match status" value="1"/>
</dbReference>
<evidence type="ECO:0000259" key="1">
    <source>
        <dbReference type="PROSITE" id="PS50878"/>
    </source>
</evidence>
<evidence type="ECO:0000313" key="3">
    <source>
        <dbReference type="Proteomes" id="UP000077755"/>
    </source>
</evidence>